<evidence type="ECO:0000313" key="2">
    <source>
        <dbReference type="Proteomes" id="UP000183114"/>
    </source>
</evidence>
<organism evidence="1 2">
    <name type="scientific">Pseudomonas frederiksbergensis</name>
    <dbReference type="NCBI Taxonomy" id="104087"/>
    <lineage>
        <taxon>Bacteria</taxon>
        <taxon>Pseudomonadati</taxon>
        <taxon>Pseudomonadota</taxon>
        <taxon>Gammaproteobacteria</taxon>
        <taxon>Pseudomonadales</taxon>
        <taxon>Pseudomonadaceae</taxon>
        <taxon>Pseudomonas</taxon>
    </lineage>
</organism>
<dbReference type="EMBL" id="FNTF01000002">
    <property type="protein sequence ID" value="SED17129.1"/>
    <property type="molecule type" value="Genomic_DNA"/>
</dbReference>
<name>A0A1H4YGQ0_9PSED</name>
<reference evidence="1 2" key="1">
    <citation type="submission" date="2016-10" db="EMBL/GenBank/DDBJ databases">
        <authorList>
            <person name="de Groot N.N."/>
        </authorList>
    </citation>
    <scope>NUCLEOTIDE SEQUENCE [LARGE SCALE GENOMIC DNA]</scope>
    <source>
        <strain evidence="1 2">BS3655</strain>
    </source>
</reference>
<dbReference type="AlphaFoldDB" id="A0A1H4YGQ0"/>
<accession>A0A1H4YGQ0</accession>
<dbReference type="Proteomes" id="UP000183114">
    <property type="component" value="Unassembled WGS sequence"/>
</dbReference>
<dbReference type="RefSeq" id="WP_074874962.1">
    <property type="nucleotide sequence ID" value="NZ_FNTF01000002.1"/>
</dbReference>
<gene>
    <name evidence="1" type="ORF">SAMN04490185_2915</name>
</gene>
<protein>
    <submittedName>
        <fullName evidence="1">Uncharacterized protein</fullName>
    </submittedName>
</protein>
<proteinExistence type="predicted"/>
<evidence type="ECO:0000313" key="1">
    <source>
        <dbReference type="EMBL" id="SED17129.1"/>
    </source>
</evidence>
<sequence length="83" mass="9070">MNRDFADTAGAKLSAITHWQVMLRDDVALLAMPGAHHKALLRQAHALHRHQVIDADDLSDMLELADAALAYAVESLLDLDADV</sequence>